<dbReference type="PANTHER" id="PTHR24153:SF14">
    <property type="entry name" value="ESPIN"/>
    <property type="match status" value="1"/>
</dbReference>
<dbReference type="GO" id="GO:0051015">
    <property type="term" value="F:actin filament binding"/>
    <property type="evidence" value="ECO:0007669"/>
    <property type="project" value="TreeGrafter"/>
</dbReference>
<dbReference type="InterPro" id="IPR003124">
    <property type="entry name" value="WH2_dom"/>
</dbReference>
<feature type="compositionally biased region" description="Pro residues" evidence="7">
    <location>
        <begin position="473"/>
        <end position="506"/>
    </location>
</feature>
<feature type="compositionally biased region" description="Polar residues" evidence="7">
    <location>
        <begin position="708"/>
        <end position="728"/>
    </location>
</feature>
<feature type="compositionally biased region" description="Polar residues" evidence="7">
    <location>
        <begin position="393"/>
        <end position="431"/>
    </location>
</feature>
<reference evidence="9" key="3">
    <citation type="submission" date="2025-09" db="UniProtKB">
        <authorList>
            <consortium name="Ensembl"/>
        </authorList>
    </citation>
    <scope>IDENTIFICATION</scope>
</reference>
<gene>
    <name evidence="9" type="primary">ESPN</name>
</gene>
<organism evidence="9 10">
    <name type="scientific">Ailuropoda melanoleuca</name>
    <name type="common">Giant panda</name>
    <dbReference type="NCBI Taxonomy" id="9646"/>
    <lineage>
        <taxon>Eukaryota</taxon>
        <taxon>Metazoa</taxon>
        <taxon>Chordata</taxon>
        <taxon>Craniata</taxon>
        <taxon>Vertebrata</taxon>
        <taxon>Euteleostomi</taxon>
        <taxon>Mammalia</taxon>
        <taxon>Eutheria</taxon>
        <taxon>Laurasiatheria</taxon>
        <taxon>Carnivora</taxon>
        <taxon>Caniformia</taxon>
        <taxon>Ursidae</taxon>
        <taxon>Ailuropoda</taxon>
    </lineage>
</organism>
<dbReference type="Gene3D" id="1.25.40.20">
    <property type="entry name" value="Ankyrin repeat-containing domain"/>
    <property type="match status" value="1"/>
</dbReference>
<keyword evidence="4 5" id="KW-0040">ANK repeat</keyword>
<dbReference type="InterPro" id="IPR052420">
    <property type="entry name" value="Espin/Espin-like"/>
</dbReference>
<dbReference type="Proteomes" id="UP000008912">
    <property type="component" value="Unassembled WGS sequence"/>
</dbReference>
<keyword evidence="10" id="KW-1185">Reference proteome</keyword>
<evidence type="ECO:0000256" key="2">
    <source>
        <dbReference type="ARBA" id="ARBA00022737"/>
    </source>
</evidence>
<feature type="coiled-coil region" evidence="6">
    <location>
        <begin position="800"/>
        <end position="827"/>
    </location>
</feature>
<dbReference type="GO" id="GO:0032420">
    <property type="term" value="C:stereocilium"/>
    <property type="evidence" value="ECO:0007669"/>
    <property type="project" value="UniProtKB-SubCell"/>
</dbReference>
<accession>A0A7N5JLN8</accession>
<dbReference type="PRINTS" id="PR01415">
    <property type="entry name" value="ANKYRIN"/>
</dbReference>
<feature type="repeat" description="ANK" evidence="5">
    <location>
        <begin position="69"/>
        <end position="93"/>
    </location>
</feature>
<dbReference type="SUPFAM" id="SSF48403">
    <property type="entry name" value="Ankyrin repeat"/>
    <property type="match status" value="2"/>
</dbReference>
<comment type="subcellular location">
    <subcellularLocation>
        <location evidence="1">Cell projection</location>
        <location evidence="1">Stereocilium</location>
    </subcellularLocation>
</comment>
<dbReference type="Ensembl" id="ENSAMET00000033372.1">
    <property type="protein sequence ID" value="ENSAMEP00000025278.1"/>
    <property type="gene ID" value="ENSAMEG00000009770.2"/>
</dbReference>
<protein>
    <submittedName>
        <fullName evidence="9">Espin</fullName>
    </submittedName>
</protein>
<dbReference type="Pfam" id="PF12796">
    <property type="entry name" value="Ank_2"/>
    <property type="match status" value="3"/>
</dbReference>
<dbReference type="SMART" id="SM00248">
    <property type="entry name" value="ANK"/>
    <property type="match status" value="7"/>
</dbReference>
<feature type="repeat" description="ANK" evidence="5">
    <location>
        <begin position="239"/>
        <end position="268"/>
    </location>
</feature>
<dbReference type="GO" id="GO:0007605">
    <property type="term" value="P:sensory perception of sound"/>
    <property type="evidence" value="ECO:0007669"/>
    <property type="project" value="UniProtKB-KW"/>
</dbReference>
<feature type="compositionally biased region" description="Basic and acidic residues" evidence="7">
    <location>
        <begin position="783"/>
        <end position="793"/>
    </location>
</feature>
<evidence type="ECO:0000256" key="7">
    <source>
        <dbReference type="SAM" id="MobiDB-lite"/>
    </source>
</evidence>
<feature type="repeat" description="ANK" evidence="5">
    <location>
        <begin position="171"/>
        <end position="193"/>
    </location>
</feature>
<dbReference type="AlphaFoldDB" id="A0A7N5JLN8"/>
<keyword evidence="2" id="KW-0677">Repeat</keyword>
<feature type="repeat" description="ANK" evidence="5">
    <location>
        <begin position="103"/>
        <end position="127"/>
    </location>
</feature>
<feature type="compositionally biased region" description="Polar residues" evidence="7">
    <location>
        <begin position="684"/>
        <end position="693"/>
    </location>
</feature>
<feature type="repeat" description="ANK" evidence="5">
    <location>
        <begin position="205"/>
        <end position="227"/>
    </location>
</feature>
<evidence type="ECO:0000259" key="8">
    <source>
        <dbReference type="PROSITE" id="PS51082"/>
    </source>
</evidence>
<feature type="compositionally biased region" description="Basic and acidic residues" evidence="7">
    <location>
        <begin position="378"/>
        <end position="392"/>
    </location>
</feature>
<dbReference type="GeneTree" id="ENSGT00940000160408"/>
<dbReference type="GO" id="GO:0005737">
    <property type="term" value="C:cytoplasm"/>
    <property type="evidence" value="ECO:0007669"/>
    <property type="project" value="TreeGrafter"/>
</dbReference>
<evidence type="ECO:0000256" key="1">
    <source>
        <dbReference type="ARBA" id="ARBA00004645"/>
    </source>
</evidence>
<evidence type="ECO:0000256" key="3">
    <source>
        <dbReference type="ARBA" id="ARBA00022740"/>
    </source>
</evidence>
<keyword evidence="6" id="KW-0175">Coiled coil</keyword>
<dbReference type="PROSITE" id="PS50297">
    <property type="entry name" value="ANK_REP_REGION"/>
    <property type="match status" value="5"/>
</dbReference>
<feature type="region of interest" description="Disordered" evidence="7">
    <location>
        <begin position="378"/>
        <end position="793"/>
    </location>
</feature>
<dbReference type="InterPro" id="IPR002110">
    <property type="entry name" value="Ankyrin_rpt"/>
</dbReference>
<evidence type="ECO:0000313" key="10">
    <source>
        <dbReference type="Proteomes" id="UP000008912"/>
    </source>
</evidence>
<dbReference type="SMART" id="SM00246">
    <property type="entry name" value="WH2"/>
    <property type="match status" value="1"/>
</dbReference>
<keyword evidence="3" id="KW-1009">Hearing</keyword>
<dbReference type="InterPro" id="IPR036770">
    <property type="entry name" value="Ankyrin_rpt-contain_sf"/>
</dbReference>
<feature type="domain" description="WH2" evidence="8">
    <location>
        <begin position="692"/>
        <end position="709"/>
    </location>
</feature>
<evidence type="ECO:0000256" key="5">
    <source>
        <dbReference type="PROSITE-ProRule" id="PRU00023"/>
    </source>
</evidence>
<dbReference type="PROSITE" id="PS51082">
    <property type="entry name" value="WH2"/>
    <property type="match status" value="1"/>
</dbReference>
<feature type="compositionally biased region" description="Pro residues" evidence="7">
    <location>
        <begin position="735"/>
        <end position="752"/>
    </location>
</feature>
<dbReference type="PROSITE" id="PS50088">
    <property type="entry name" value="ANK_REPEAT"/>
    <property type="match status" value="5"/>
</dbReference>
<dbReference type="Pfam" id="PF02205">
    <property type="entry name" value="WH2"/>
    <property type="match status" value="1"/>
</dbReference>
<feature type="compositionally biased region" description="Low complexity" evidence="7">
    <location>
        <begin position="588"/>
        <end position="620"/>
    </location>
</feature>
<sequence length="843" mass="89393">MALERALQAARQGDLDVLKSLHAAGLLKPSLRDPLDALPVHHAARAGKLHCLRFLVEEASLPAAARARNGATPAHDAAATGHLACLQWLLSQGGCGVQDKDNSGATVLHLAARFGHPEVVDWLLRHGGGDPTVTTETGALPIHYAAAKGDFPSLRLLMGHHPQGVNAQTKNGATPLYLACQEGHLEVTQYLVQECGADPHASAQDGMTPLHAAAQMGRSSVIVWLVSCTDVSLSEQDKDGATAMHFAASRGHAKVLSWLLLHGGEISADLWGGTPLHDAAENGELEVGAGPERVGGTGALCWRRALSTALPRRGGPGQRPGSSVRGPSQCCQILVVNGAELDVRDRDGFTAADLSDYNGHSHCTRYLRTVENMSVEHRVLSRDPSAELETKQPDSGMSSPNTTMSVQPLNFDLSSPTSTLSNYDSCPSSHSSIKEQRPPRRLPSSRAADIQNYMDMLSPELGRPRGKTERTTPLPPPPSFPPPPPPPGTQLPPPPPGSPAPQPPVGPHAADIYIQTKSKLRHVETEAFKKELSSRDGHNGLRRQDSGRKPRAFSKQPSTGDYYRQLGRCPGEPLAAGPGMAHSEEVRACQPAPAGRPGPGLASRFSLASPSAPPQAALLPGNHVHNGCAADPKASRELPPPPPPPPLPEALSSQPPAPPLPFEGAGPGCGQRRSSSSTGSTKSFNMMSPTGDNSELLAEIKAGKSLKPTPQSKGLTTVFSGSGQPISQADSPLPQASPAPSPARSPTPPAAGPQPLLNGSVAPAPPATPAPGVQLDVEALIPTHDEQGRPIPEWKRQVMVRKLQLKMQEEEEQKRKEEEEEARLASMPAWRRDLLRKKLEEER</sequence>
<reference evidence="9 10" key="1">
    <citation type="journal article" date="2010" name="Nature">
        <title>The sequence and de novo assembly of the giant panda genome.</title>
        <authorList>
            <person name="Li R."/>
            <person name="Fan W."/>
            <person name="Tian G."/>
            <person name="Zhu H."/>
            <person name="He L."/>
            <person name="Cai J."/>
            <person name="Huang Q."/>
            <person name="Cai Q."/>
            <person name="Li B."/>
            <person name="Bai Y."/>
            <person name="Zhang Z."/>
            <person name="Zhang Y."/>
            <person name="Wang W."/>
            <person name="Li J."/>
            <person name="Wei F."/>
            <person name="Li H."/>
            <person name="Jian M."/>
            <person name="Li J."/>
            <person name="Zhang Z."/>
            <person name="Nielsen R."/>
            <person name="Li D."/>
            <person name="Gu W."/>
            <person name="Yang Z."/>
            <person name="Xuan Z."/>
            <person name="Ryder O.A."/>
            <person name="Leung F.C."/>
            <person name="Zhou Y."/>
            <person name="Cao J."/>
            <person name="Sun X."/>
            <person name="Fu Y."/>
            <person name="Fang X."/>
            <person name="Guo X."/>
            <person name="Wang B."/>
            <person name="Hou R."/>
            <person name="Shen F."/>
            <person name="Mu B."/>
            <person name="Ni P."/>
            <person name="Lin R."/>
            <person name="Qian W."/>
            <person name="Wang G."/>
            <person name="Yu C."/>
            <person name="Nie W."/>
            <person name="Wang J."/>
            <person name="Wu Z."/>
            <person name="Liang H."/>
            <person name="Min J."/>
            <person name="Wu Q."/>
            <person name="Cheng S."/>
            <person name="Ruan J."/>
            <person name="Wang M."/>
            <person name="Shi Z."/>
            <person name="Wen M."/>
            <person name="Liu B."/>
            <person name="Ren X."/>
            <person name="Zheng H."/>
            <person name="Dong D."/>
            <person name="Cook K."/>
            <person name="Shan G."/>
            <person name="Zhang H."/>
            <person name="Kosiol C."/>
            <person name="Xie X."/>
            <person name="Lu Z."/>
            <person name="Zheng H."/>
            <person name="Li Y."/>
            <person name="Steiner C.C."/>
            <person name="Lam T.T."/>
            <person name="Lin S."/>
            <person name="Zhang Q."/>
            <person name="Li G."/>
            <person name="Tian J."/>
            <person name="Gong T."/>
            <person name="Liu H."/>
            <person name="Zhang D."/>
            <person name="Fang L."/>
            <person name="Ye C."/>
            <person name="Zhang J."/>
            <person name="Hu W."/>
            <person name="Xu A."/>
            <person name="Ren Y."/>
            <person name="Zhang G."/>
            <person name="Bruford M.W."/>
            <person name="Li Q."/>
            <person name="Ma L."/>
            <person name="Guo Y."/>
            <person name="An N."/>
            <person name="Hu Y."/>
            <person name="Zheng Y."/>
            <person name="Shi Y."/>
            <person name="Li Z."/>
            <person name="Liu Q."/>
            <person name="Chen Y."/>
            <person name="Zhao J."/>
            <person name="Qu N."/>
            <person name="Zhao S."/>
            <person name="Tian F."/>
            <person name="Wang X."/>
            <person name="Wang H."/>
            <person name="Xu L."/>
            <person name="Liu X."/>
            <person name="Vinar T."/>
            <person name="Wang Y."/>
            <person name="Lam T.W."/>
            <person name="Yiu S.M."/>
            <person name="Liu S."/>
            <person name="Zhang H."/>
            <person name="Li D."/>
            <person name="Huang Y."/>
            <person name="Wang X."/>
            <person name="Yang G."/>
            <person name="Jiang Z."/>
            <person name="Wang J."/>
            <person name="Qin N."/>
            <person name="Li L."/>
            <person name="Li J."/>
            <person name="Bolund L."/>
            <person name="Kristiansen K."/>
            <person name="Wong G.K."/>
            <person name="Olson M."/>
            <person name="Zhang X."/>
            <person name="Li S."/>
            <person name="Yang H."/>
            <person name="Wang J."/>
            <person name="Wang J."/>
        </authorList>
    </citation>
    <scope>NUCLEOTIDE SEQUENCE [LARGE SCALE GENOMIC DNA]</scope>
</reference>
<evidence type="ECO:0000313" key="9">
    <source>
        <dbReference type="Ensembl" id="ENSAMEP00000025278.1"/>
    </source>
</evidence>
<evidence type="ECO:0000256" key="4">
    <source>
        <dbReference type="ARBA" id="ARBA00023043"/>
    </source>
</evidence>
<evidence type="ECO:0000256" key="6">
    <source>
        <dbReference type="SAM" id="Coils"/>
    </source>
</evidence>
<feature type="compositionally biased region" description="Basic and acidic residues" evidence="7">
    <location>
        <begin position="521"/>
        <end position="548"/>
    </location>
</feature>
<name>A0A7N5JLN8_AILME</name>
<feature type="compositionally biased region" description="Low complexity" evidence="7">
    <location>
        <begin position="674"/>
        <end position="683"/>
    </location>
</feature>
<feature type="compositionally biased region" description="Pro residues" evidence="7">
    <location>
        <begin position="638"/>
        <end position="648"/>
    </location>
</feature>
<dbReference type="PANTHER" id="PTHR24153">
    <property type="entry name" value="ESPIN"/>
    <property type="match status" value="1"/>
</dbReference>
<dbReference type="GO" id="GO:0051017">
    <property type="term" value="P:actin filament bundle assembly"/>
    <property type="evidence" value="ECO:0007669"/>
    <property type="project" value="TreeGrafter"/>
</dbReference>
<proteinExistence type="predicted"/>
<dbReference type="FunFam" id="1.25.40.20:FF:000199">
    <property type="entry name" value="Espin like"/>
    <property type="match status" value="1"/>
</dbReference>
<reference evidence="9" key="2">
    <citation type="submission" date="2025-08" db="UniProtKB">
        <authorList>
            <consortium name="Ensembl"/>
        </authorList>
    </citation>
    <scope>IDENTIFICATION</scope>
</reference>